<reference evidence="3" key="1">
    <citation type="submission" date="2020-10" db="EMBL/GenBank/DDBJ databases">
        <title>Genome Sequence of Monilinia vaccinii-corymbosi Sheds Light on Mummy Berry Disease Infection of Blueberry and Mating Type.</title>
        <authorList>
            <person name="Yow A.G."/>
            <person name="Zhang Y."/>
            <person name="Bansal K."/>
            <person name="Eacker S.M."/>
            <person name="Sullivan S."/>
            <person name="Liachko I."/>
            <person name="Cubeta M.A."/>
            <person name="Rollins J.A."/>
            <person name="Ashrafi H."/>
        </authorList>
    </citation>
    <scope>NUCLEOTIDE SEQUENCE</scope>
    <source>
        <strain evidence="3">RL-1</strain>
    </source>
</reference>
<sequence length="201" mass="22373">MPTPTPTPTLTTSLPTTTTPAPPGETLCYLTSKVRVLRMNLPIWILAAIILFFLAIIILLFNVLISYEERLERSESALTLREKALTLANKSHSGQAASLNQAPAQALSNLEDLHAAIYQRDALRMRALVSDAEDQASYRALCPAFQEGYPAAMRRVHFKLTIEFAGRYGVLPSSVEKDAEGKCRPLPTFRPDYFSVLSHRR</sequence>
<gene>
    <name evidence="3" type="ORF">DSL72_007075</name>
</gene>
<name>A0A8A3PLS3_9HELO</name>
<keyword evidence="4" id="KW-1185">Reference proteome</keyword>
<protein>
    <submittedName>
        <fullName evidence="3">Uncharacterized protein</fullName>
    </submittedName>
</protein>
<keyword evidence="2" id="KW-0812">Transmembrane</keyword>
<organism evidence="3 4">
    <name type="scientific">Monilinia vaccinii-corymbosi</name>
    <dbReference type="NCBI Taxonomy" id="61207"/>
    <lineage>
        <taxon>Eukaryota</taxon>
        <taxon>Fungi</taxon>
        <taxon>Dikarya</taxon>
        <taxon>Ascomycota</taxon>
        <taxon>Pezizomycotina</taxon>
        <taxon>Leotiomycetes</taxon>
        <taxon>Helotiales</taxon>
        <taxon>Sclerotiniaceae</taxon>
        <taxon>Monilinia</taxon>
    </lineage>
</organism>
<feature type="region of interest" description="Disordered" evidence="1">
    <location>
        <begin position="1"/>
        <end position="22"/>
    </location>
</feature>
<feature type="compositionally biased region" description="Low complexity" evidence="1">
    <location>
        <begin position="8"/>
        <end position="19"/>
    </location>
</feature>
<evidence type="ECO:0000313" key="4">
    <source>
        <dbReference type="Proteomes" id="UP000672032"/>
    </source>
</evidence>
<dbReference type="Proteomes" id="UP000672032">
    <property type="component" value="Chromosome 6"/>
</dbReference>
<keyword evidence="2" id="KW-0472">Membrane</keyword>
<dbReference type="AlphaFoldDB" id="A0A8A3PLS3"/>
<accession>A0A8A3PLS3</accession>
<proteinExistence type="predicted"/>
<evidence type="ECO:0000313" key="3">
    <source>
        <dbReference type="EMBL" id="QSZ35953.1"/>
    </source>
</evidence>
<dbReference type="EMBL" id="CP063410">
    <property type="protein sequence ID" value="QSZ35953.1"/>
    <property type="molecule type" value="Genomic_DNA"/>
</dbReference>
<evidence type="ECO:0000256" key="1">
    <source>
        <dbReference type="SAM" id="MobiDB-lite"/>
    </source>
</evidence>
<feature type="transmembrane region" description="Helical" evidence="2">
    <location>
        <begin position="43"/>
        <end position="65"/>
    </location>
</feature>
<evidence type="ECO:0000256" key="2">
    <source>
        <dbReference type="SAM" id="Phobius"/>
    </source>
</evidence>
<keyword evidence="2" id="KW-1133">Transmembrane helix</keyword>